<accession>A0ACC2UKV8</accession>
<comment type="caution">
    <text evidence="1">The sequence shown here is derived from an EMBL/GenBank/DDBJ whole genome shotgun (WGS) entry which is preliminary data.</text>
</comment>
<gene>
    <name evidence="1" type="ORF">DSO57_1032880</name>
</gene>
<dbReference type="Proteomes" id="UP001165960">
    <property type="component" value="Unassembled WGS sequence"/>
</dbReference>
<dbReference type="EMBL" id="QTSX02000251">
    <property type="protein sequence ID" value="KAJ9087485.1"/>
    <property type="molecule type" value="Genomic_DNA"/>
</dbReference>
<name>A0ACC2UKV8_9FUNG</name>
<evidence type="ECO:0000313" key="2">
    <source>
        <dbReference type="Proteomes" id="UP001165960"/>
    </source>
</evidence>
<evidence type="ECO:0000313" key="1">
    <source>
        <dbReference type="EMBL" id="KAJ9087485.1"/>
    </source>
</evidence>
<sequence>MQSATHITIKPSDPRVLPAHCKRRLQLHPLWNPVQTWALLELVPPLQDNAKPLDSNSPKHNPEKTTTRYELKRIENPMNQLLAANTLCILDAPDEDHHAATMYLLDGRSCNKPNALPQNLSTLNCLSSMTLEGHGESLNYVSDNLPRSLCFSSDDDSPDGVPVDRNNPYFATGLTICQYLGAMTLSPASCIESLLGPRSPNPPSPNGHASPNPSLISLESTNKEFSGYFLLSVNFPGCTGVPKTLTLLDTGAKVNFISIKLASELGLDLHPRDLVKGGSSVVF</sequence>
<proteinExistence type="predicted"/>
<keyword evidence="2" id="KW-1185">Reference proteome</keyword>
<reference evidence="1" key="1">
    <citation type="submission" date="2022-04" db="EMBL/GenBank/DDBJ databases">
        <title>Genome of the entomopathogenic fungus Entomophthora muscae.</title>
        <authorList>
            <person name="Elya C."/>
            <person name="Lovett B.R."/>
            <person name="Lee E."/>
            <person name="Macias A.M."/>
            <person name="Hajek A.E."/>
            <person name="De Bivort B.L."/>
            <person name="Kasson M.T."/>
            <person name="De Fine Licht H.H."/>
            <person name="Stajich J.E."/>
        </authorList>
    </citation>
    <scope>NUCLEOTIDE SEQUENCE</scope>
    <source>
        <strain evidence="1">Berkeley</strain>
    </source>
</reference>
<protein>
    <submittedName>
        <fullName evidence="1">Uncharacterized protein</fullName>
    </submittedName>
</protein>
<organism evidence="1 2">
    <name type="scientific">Entomophthora muscae</name>
    <dbReference type="NCBI Taxonomy" id="34485"/>
    <lineage>
        <taxon>Eukaryota</taxon>
        <taxon>Fungi</taxon>
        <taxon>Fungi incertae sedis</taxon>
        <taxon>Zoopagomycota</taxon>
        <taxon>Entomophthoromycotina</taxon>
        <taxon>Entomophthoromycetes</taxon>
        <taxon>Entomophthorales</taxon>
        <taxon>Entomophthoraceae</taxon>
        <taxon>Entomophthora</taxon>
    </lineage>
</organism>